<feature type="binding site" evidence="13 14">
    <location>
        <position position="59"/>
    </location>
    <ligand>
        <name>[4Fe-4S] cluster</name>
        <dbReference type="ChEBI" id="CHEBI:49883"/>
        <note>4Fe-4S-S-AdoMet</note>
    </ligand>
</feature>
<dbReference type="Pfam" id="PF04055">
    <property type="entry name" value="Radical_SAM"/>
    <property type="match status" value="1"/>
</dbReference>
<keyword evidence="5 13" id="KW-0808">Transferase</keyword>
<dbReference type="SFLD" id="SFLDG01060">
    <property type="entry name" value="BATS_domain_containing"/>
    <property type="match status" value="1"/>
</dbReference>
<evidence type="ECO:0000256" key="3">
    <source>
        <dbReference type="ARBA" id="ARBA00012236"/>
    </source>
</evidence>
<evidence type="ECO:0000256" key="7">
    <source>
        <dbReference type="ARBA" id="ARBA00022714"/>
    </source>
</evidence>
<dbReference type="Gene3D" id="3.20.20.70">
    <property type="entry name" value="Aldolase class I"/>
    <property type="match status" value="1"/>
</dbReference>
<dbReference type="InterPro" id="IPR006638">
    <property type="entry name" value="Elp3/MiaA/NifB-like_rSAM"/>
</dbReference>
<dbReference type="AlphaFoldDB" id="A0A0H5E6H2"/>
<evidence type="ECO:0000256" key="6">
    <source>
        <dbReference type="ARBA" id="ARBA00022691"/>
    </source>
</evidence>
<comment type="cofactor">
    <cofactor evidence="13">
        <name>[2Fe-2S] cluster</name>
        <dbReference type="ChEBI" id="CHEBI:190135"/>
    </cofactor>
    <text evidence="13">Binds 1 [2Fe-2S] cluster. The cluster is coordinated with 3 cysteines and 1 arginine.</text>
</comment>
<feature type="binding site" evidence="13 14">
    <location>
        <position position="263"/>
    </location>
    <ligand>
        <name>[2Fe-2S] cluster</name>
        <dbReference type="ChEBI" id="CHEBI:190135"/>
    </ligand>
</feature>
<evidence type="ECO:0000313" key="16">
    <source>
        <dbReference type="EMBL" id="CRX38880.1"/>
    </source>
</evidence>
<feature type="binding site" evidence="13 14">
    <location>
        <position position="131"/>
    </location>
    <ligand>
        <name>[2Fe-2S] cluster</name>
        <dbReference type="ChEBI" id="CHEBI:190135"/>
    </ligand>
</feature>
<evidence type="ECO:0000256" key="1">
    <source>
        <dbReference type="ARBA" id="ARBA00004942"/>
    </source>
</evidence>
<dbReference type="GO" id="GO:0051539">
    <property type="term" value="F:4 iron, 4 sulfur cluster binding"/>
    <property type="evidence" value="ECO:0007669"/>
    <property type="project" value="UniProtKB-KW"/>
</dbReference>
<feature type="binding site" evidence="13 14">
    <location>
        <position position="62"/>
    </location>
    <ligand>
        <name>[4Fe-4S] cluster</name>
        <dbReference type="ChEBI" id="CHEBI:49883"/>
        <note>4Fe-4S-S-AdoMet</note>
    </ligand>
</feature>
<dbReference type="HAMAP" id="MF_01694">
    <property type="entry name" value="BioB"/>
    <property type="match status" value="1"/>
</dbReference>
<accession>A0A0H5E6H2</accession>
<gene>
    <name evidence="13 16" type="primary">bioB</name>
    <name evidence="16" type="ORF">ELAC_1552</name>
</gene>
<dbReference type="InterPro" id="IPR007197">
    <property type="entry name" value="rSAM"/>
</dbReference>
<feature type="binding site" evidence="13 14">
    <location>
        <position position="55"/>
    </location>
    <ligand>
        <name>[4Fe-4S] cluster</name>
        <dbReference type="ChEBI" id="CHEBI:49883"/>
        <note>4Fe-4S-S-AdoMet</note>
    </ligand>
</feature>
<dbReference type="PIRSF" id="PIRSF001619">
    <property type="entry name" value="Biotin_synth"/>
    <property type="match status" value="1"/>
</dbReference>
<dbReference type="GO" id="GO:0005506">
    <property type="term" value="F:iron ion binding"/>
    <property type="evidence" value="ECO:0007669"/>
    <property type="project" value="UniProtKB-UniRule"/>
</dbReference>
<comment type="catalytic activity">
    <reaction evidence="12 13">
        <text>(4R,5S)-dethiobiotin + (sulfur carrier)-SH + 2 reduced [2Fe-2S]-[ferredoxin] + 2 S-adenosyl-L-methionine = (sulfur carrier)-H + biotin + 2 5'-deoxyadenosine + 2 L-methionine + 2 oxidized [2Fe-2S]-[ferredoxin]</text>
        <dbReference type="Rhea" id="RHEA:22060"/>
        <dbReference type="Rhea" id="RHEA-COMP:10000"/>
        <dbReference type="Rhea" id="RHEA-COMP:10001"/>
        <dbReference type="Rhea" id="RHEA-COMP:14737"/>
        <dbReference type="Rhea" id="RHEA-COMP:14739"/>
        <dbReference type="ChEBI" id="CHEBI:17319"/>
        <dbReference type="ChEBI" id="CHEBI:29917"/>
        <dbReference type="ChEBI" id="CHEBI:33737"/>
        <dbReference type="ChEBI" id="CHEBI:33738"/>
        <dbReference type="ChEBI" id="CHEBI:57586"/>
        <dbReference type="ChEBI" id="CHEBI:57844"/>
        <dbReference type="ChEBI" id="CHEBI:59789"/>
        <dbReference type="ChEBI" id="CHEBI:64428"/>
        <dbReference type="ChEBI" id="CHEBI:149473"/>
        <dbReference type="EC" id="2.8.1.6"/>
    </reaction>
</comment>
<name>A0A0H5E6H2_9BACT</name>
<dbReference type="InterPro" id="IPR002684">
    <property type="entry name" value="Biotin_synth/BioAB"/>
</dbReference>
<dbReference type="SMART" id="SM00729">
    <property type="entry name" value="Elp3"/>
    <property type="match status" value="1"/>
</dbReference>
<dbReference type="PANTHER" id="PTHR22976:SF2">
    <property type="entry name" value="BIOTIN SYNTHASE, MITOCHONDRIAL"/>
    <property type="match status" value="1"/>
</dbReference>
<dbReference type="PANTHER" id="PTHR22976">
    <property type="entry name" value="BIOTIN SYNTHASE"/>
    <property type="match status" value="1"/>
</dbReference>
<dbReference type="GO" id="GO:0004076">
    <property type="term" value="F:biotin synthase activity"/>
    <property type="evidence" value="ECO:0007669"/>
    <property type="project" value="UniProtKB-UniRule"/>
</dbReference>
<keyword evidence="8 13" id="KW-0479">Metal-binding</keyword>
<feature type="binding site" evidence="13 14">
    <location>
        <position position="99"/>
    </location>
    <ligand>
        <name>[2Fe-2S] cluster</name>
        <dbReference type="ChEBI" id="CHEBI:190135"/>
    </ligand>
</feature>
<feature type="domain" description="Radical SAM core" evidence="15">
    <location>
        <begin position="40"/>
        <end position="265"/>
    </location>
</feature>
<dbReference type="InterPro" id="IPR010722">
    <property type="entry name" value="BATS_dom"/>
</dbReference>
<comment type="subunit">
    <text evidence="13">Homodimer.</text>
</comment>
<keyword evidence="4 13" id="KW-0004">4Fe-4S</keyword>
<reference evidence="17" key="1">
    <citation type="submission" date="2015-06" db="EMBL/GenBank/DDBJ databases">
        <authorList>
            <person name="Bertelli C."/>
        </authorList>
    </citation>
    <scope>NUCLEOTIDE SEQUENCE [LARGE SCALE GENOMIC DNA]</scope>
    <source>
        <strain evidence="17">CRIB-30</strain>
    </source>
</reference>
<evidence type="ECO:0000256" key="14">
    <source>
        <dbReference type="PIRSR" id="PIRSR001619-1"/>
    </source>
</evidence>
<evidence type="ECO:0000256" key="5">
    <source>
        <dbReference type="ARBA" id="ARBA00022679"/>
    </source>
</evidence>
<dbReference type="GO" id="GO:0051537">
    <property type="term" value="F:2 iron, 2 sulfur cluster binding"/>
    <property type="evidence" value="ECO:0007669"/>
    <property type="project" value="UniProtKB-KW"/>
</dbReference>
<dbReference type="PROSITE" id="PS51918">
    <property type="entry name" value="RADICAL_SAM"/>
    <property type="match status" value="1"/>
</dbReference>
<dbReference type="NCBIfam" id="TIGR00433">
    <property type="entry name" value="bioB"/>
    <property type="match status" value="1"/>
</dbReference>
<keyword evidence="17" id="KW-1185">Reference proteome</keyword>
<evidence type="ECO:0000256" key="12">
    <source>
        <dbReference type="ARBA" id="ARBA00051157"/>
    </source>
</evidence>
<dbReference type="EMBL" id="CWGJ01000025">
    <property type="protein sequence ID" value="CRX38880.1"/>
    <property type="molecule type" value="Genomic_DNA"/>
</dbReference>
<dbReference type="RefSeq" id="WP_098038743.1">
    <property type="nucleotide sequence ID" value="NZ_CWGJ01000025.1"/>
</dbReference>
<dbReference type="OrthoDB" id="9786826at2"/>
<evidence type="ECO:0000256" key="10">
    <source>
        <dbReference type="ARBA" id="ARBA00023004"/>
    </source>
</evidence>
<comment type="cofactor">
    <cofactor evidence="14">
        <name>[2Fe-2S] cluster</name>
        <dbReference type="ChEBI" id="CHEBI:190135"/>
    </cofactor>
    <text evidence="14">Binds 1 [2Fe-2S] cluster. The cluster is coordinated with 3 cysteines and 1 arginine.</text>
</comment>
<evidence type="ECO:0000259" key="15">
    <source>
        <dbReference type="PROSITE" id="PS51918"/>
    </source>
</evidence>
<dbReference type="Proteomes" id="UP000220251">
    <property type="component" value="Unassembled WGS sequence"/>
</dbReference>
<keyword evidence="10 13" id="KW-0408">Iron</keyword>
<evidence type="ECO:0000256" key="9">
    <source>
        <dbReference type="ARBA" id="ARBA00022756"/>
    </source>
</evidence>
<evidence type="ECO:0000256" key="4">
    <source>
        <dbReference type="ARBA" id="ARBA00022485"/>
    </source>
</evidence>
<evidence type="ECO:0000256" key="11">
    <source>
        <dbReference type="ARBA" id="ARBA00023014"/>
    </source>
</evidence>
<evidence type="ECO:0000313" key="17">
    <source>
        <dbReference type="Proteomes" id="UP000220251"/>
    </source>
</evidence>
<dbReference type="SFLD" id="SFLDG01278">
    <property type="entry name" value="biotin_synthase_like"/>
    <property type="match status" value="1"/>
</dbReference>
<sequence length="316" mass="35462">MNTSLRYDWTEQELQEIHDLPLLQLIDRARSVHLQHHDPYTIDVCRLISIKTGGCPEDCRYCAQSSRYQTFVTPERSLDKEEVLKRAADAKASGASRICLSVAQRDVKEGAQFEKIREMISSIKEMGLSVCCTLGMMTEDQAQKLKEAGLTYYNHNLDTSERYYPEVVTTRTYHERIKTLDAADKAGLKVCSGGILGLGETKEDRLQLILTFAKRRPHPASVPVNSLVPIEGTPFAHREKIPLFELVRFIATARIAMPSSMIRLSAGRESLSKEAQALCFLAGANSIFQGNKLLTVQNRTVEEDAELMRDLGLKGK</sequence>
<comment type="pathway">
    <text evidence="1 13">Cofactor biosynthesis; biotin biosynthesis; biotin from 7,8-diaminononanoate: step 2/2.</text>
</comment>
<comment type="similarity">
    <text evidence="2 13">Belongs to the radical SAM superfamily. Biotin synthase family.</text>
</comment>
<keyword evidence="7 13" id="KW-0001">2Fe-2S</keyword>
<evidence type="ECO:0000256" key="13">
    <source>
        <dbReference type="HAMAP-Rule" id="MF_01694"/>
    </source>
</evidence>
<dbReference type="SUPFAM" id="SSF102114">
    <property type="entry name" value="Radical SAM enzymes"/>
    <property type="match status" value="1"/>
</dbReference>
<keyword evidence="6 13" id="KW-0949">S-adenosyl-L-methionine</keyword>
<comment type="cofactor">
    <cofactor evidence="13 14">
        <name>[4Fe-4S] cluster</name>
        <dbReference type="ChEBI" id="CHEBI:49883"/>
    </cofactor>
    <text evidence="13 14">Binds 1 [4Fe-4S] cluster. The cluster is coordinated with 3 cysteines and an exchangeable S-adenosyl-L-methionine.</text>
</comment>
<protein>
    <recommendedName>
        <fullName evidence="3 13">Biotin synthase</fullName>
        <ecNumber evidence="3 13">2.8.1.6</ecNumber>
    </recommendedName>
</protein>
<organism evidence="16 17">
    <name type="scientific">Estrella lausannensis</name>
    <dbReference type="NCBI Taxonomy" id="483423"/>
    <lineage>
        <taxon>Bacteria</taxon>
        <taxon>Pseudomonadati</taxon>
        <taxon>Chlamydiota</taxon>
        <taxon>Chlamydiia</taxon>
        <taxon>Parachlamydiales</taxon>
        <taxon>Candidatus Criblamydiaceae</taxon>
        <taxon>Estrella</taxon>
    </lineage>
</organism>
<feature type="binding site" evidence="13 14">
    <location>
        <position position="191"/>
    </location>
    <ligand>
        <name>[2Fe-2S] cluster</name>
        <dbReference type="ChEBI" id="CHEBI:190135"/>
    </ligand>
</feature>
<dbReference type="Pfam" id="PF06968">
    <property type="entry name" value="BATS"/>
    <property type="match status" value="1"/>
</dbReference>
<keyword evidence="9 13" id="KW-0093">Biotin biosynthesis</keyword>
<keyword evidence="11 13" id="KW-0411">Iron-sulfur</keyword>
<dbReference type="InterPro" id="IPR058240">
    <property type="entry name" value="rSAM_sf"/>
</dbReference>
<evidence type="ECO:0000256" key="8">
    <source>
        <dbReference type="ARBA" id="ARBA00022723"/>
    </source>
</evidence>
<evidence type="ECO:0000256" key="2">
    <source>
        <dbReference type="ARBA" id="ARBA00010765"/>
    </source>
</evidence>
<proteinExistence type="inferred from homology"/>
<dbReference type="InterPro" id="IPR024177">
    <property type="entry name" value="Biotin_synthase"/>
</dbReference>
<dbReference type="SMART" id="SM00876">
    <property type="entry name" value="BATS"/>
    <property type="match status" value="1"/>
</dbReference>
<dbReference type="UniPathway" id="UPA00078">
    <property type="reaction ID" value="UER00162"/>
</dbReference>
<dbReference type="InterPro" id="IPR013785">
    <property type="entry name" value="Aldolase_TIM"/>
</dbReference>
<dbReference type="EC" id="2.8.1.6" evidence="3 13"/>
<dbReference type="GO" id="GO:0009102">
    <property type="term" value="P:biotin biosynthetic process"/>
    <property type="evidence" value="ECO:0007669"/>
    <property type="project" value="UniProtKB-UniRule"/>
</dbReference>
<dbReference type="CDD" id="cd01335">
    <property type="entry name" value="Radical_SAM"/>
    <property type="match status" value="1"/>
</dbReference>
<comment type="function">
    <text evidence="13">Catalyzes the conversion of dethiobiotin (DTB) to biotin by the insertion of a sulfur atom into dethiobiotin via a radical-based mechanism.</text>
</comment>
<dbReference type="SFLD" id="SFLDS00029">
    <property type="entry name" value="Radical_SAM"/>
    <property type="match status" value="1"/>
</dbReference>
<dbReference type="SFLD" id="SFLDF00272">
    <property type="entry name" value="biotin_synthase"/>
    <property type="match status" value="1"/>
</dbReference>